<protein>
    <submittedName>
        <fullName evidence="1">Uncharacterized protein</fullName>
    </submittedName>
</protein>
<evidence type="ECO:0000313" key="1">
    <source>
        <dbReference type="EMBL" id="CEM21166.1"/>
    </source>
</evidence>
<keyword evidence="2" id="KW-1185">Reference proteome</keyword>
<organism evidence="1 2">
    <name type="scientific">Vitrella brassicaformis (strain CCMP3155)</name>
    <dbReference type="NCBI Taxonomy" id="1169540"/>
    <lineage>
        <taxon>Eukaryota</taxon>
        <taxon>Sar</taxon>
        <taxon>Alveolata</taxon>
        <taxon>Colpodellida</taxon>
        <taxon>Vitrellaceae</taxon>
        <taxon>Vitrella</taxon>
    </lineage>
</organism>
<dbReference type="Proteomes" id="UP000041254">
    <property type="component" value="Unassembled WGS sequence"/>
</dbReference>
<dbReference type="EMBL" id="CDMY01000537">
    <property type="protein sequence ID" value="CEM21166.1"/>
    <property type="molecule type" value="Genomic_DNA"/>
</dbReference>
<dbReference type="AlphaFoldDB" id="A0A0G4G024"/>
<evidence type="ECO:0000313" key="2">
    <source>
        <dbReference type="Proteomes" id="UP000041254"/>
    </source>
</evidence>
<reference evidence="1 2" key="1">
    <citation type="submission" date="2014-11" db="EMBL/GenBank/DDBJ databases">
        <authorList>
            <person name="Zhu J."/>
            <person name="Qi W."/>
            <person name="Song R."/>
        </authorList>
    </citation>
    <scope>NUCLEOTIDE SEQUENCE [LARGE SCALE GENOMIC DNA]</scope>
</reference>
<proteinExistence type="predicted"/>
<gene>
    <name evidence="1" type="ORF">Vbra_21842</name>
</gene>
<name>A0A0G4G024_VITBC</name>
<accession>A0A0G4G024</accession>
<sequence>MTAAAMGAIDNAHRSILLQMNTAKKATQQPGKRKWCKLWRARDEEEKDEEEELDVEWLRMPKDEEELDVDECNDKSAICLVYEGFIRQQDLTVNGECISAEEAKSVCGEAEKEIGGQRFCKGKDFKSTEVTKM</sequence>
<dbReference type="InParanoid" id="A0A0G4G024"/>
<dbReference type="VEuPathDB" id="CryptoDB:Vbra_21842"/>